<dbReference type="EMBL" id="JAKOGI010001270">
    <property type="protein sequence ID" value="KAJ8426568.1"/>
    <property type="molecule type" value="Genomic_DNA"/>
</dbReference>
<keyword evidence="3" id="KW-1185">Reference proteome</keyword>
<dbReference type="AlphaFoldDB" id="A0A9Q1GUW9"/>
<feature type="compositionally biased region" description="Polar residues" evidence="1">
    <location>
        <begin position="11"/>
        <end position="33"/>
    </location>
</feature>
<dbReference type="InterPro" id="IPR036691">
    <property type="entry name" value="Endo/exonu/phosph_ase_sf"/>
</dbReference>
<protein>
    <submittedName>
        <fullName evidence="2">Uncharacterized protein</fullName>
    </submittedName>
</protein>
<organism evidence="2 3">
    <name type="scientific">Carnegiea gigantea</name>
    <dbReference type="NCBI Taxonomy" id="171969"/>
    <lineage>
        <taxon>Eukaryota</taxon>
        <taxon>Viridiplantae</taxon>
        <taxon>Streptophyta</taxon>
        <taxon>Embryophyta</taxon>
        <taxon>Tracheophyta</taxon>
        <taxon>Spermatophyta</taxon>
        <taxon>Magnoliopsida</taxon>
        <taxon>eudicotyledons</taxon>
        <taxon>Gunneridae</taxon>
        <taxon>Pentapetalae</taxon>
        <taxon>Caryophyllales</taxon>
        <taxon>Cactineae</taxon>
        <taxon>Cactaceae</taxon>
        <taxon>Cactoideae</taxon>
        <taxon>Echinocereeae</taxon>
        <taxon>Carnegiea</taxon>
    </lineage>
</organism>
<proteinExistence type="predicted"/>
<dbReference type="PANTHER" id="PTHR35218">
    <property type="entry name" value="RNASE H DOMAIN-CONTAINING PROTEIN"/>
    <property type="match status" value="1"/>
</dbReference>
<evidence type="ECO:0000313" key="2">
    <source>
        <dbReference type="EMBL" id="KAJ8426568.1"/>
    </source>
</evidence>
<accession>A0A9Q1GUW9</accession>
<dbReference type="PANTHER" id="PTHR35218:SF9">
    <property type="entry name" value="ENDONUCLEASE_EXONUCLEASE_PHOSPHATASE DOMAIN-CONTAINING PROTEIN"/>
    <property type="match status" value="1"/>
</dbReference>
<sequence length="441" mass="50594">MARGRRGRPRQNVQPKTTPLVNSSGHQANSEPTEATDEYPVLGNPNFGPVGERVPSNVQNQRRPTTTYAAMVNPDEGLALKFVEASVINGTKCAKIEHQDVAAEIEYWNQVVICCVLGANPPLGVINGYVRRIWSRYEIDKVVAAHKGIYLGIGYPLTCGKDPPLMDSILSWNIRGLNGPNKQEDLKIFLQNNSIGLADFLETKVKRENVNKVVNNLCQGWDWHSNIQSSEKDRIWILWRPNCYAVTIVATTNQMVHCKAIQLSTQKKFHLTIVYGFNKEELRRPLWNDLKDISQQSLGAWPPRVKMYQLAEVLKSLRKPLKHLNNTRFKDVYQQLDITREKLENIQMRLHQDYHNSQLQEQEKEARDRYLDILDSALKLMHQQSKIGKIEWSNKGDQCSRLFFAKMNQRKQADYIYSITNAQGQEARGFAEIANVLSDFY</sequence>
<dbReference type="OrthoDB" id="425619at2759"/>
<dbReference type="Gene3D" id="3.60.10.10">
    <property type="entry name" value="Endonuclease/exonuclease/phosphatase"/>
    <property type="match status" value="1"/>
</dbReference>
<dbReference type="SUPFAM" id="SSF56219">
    <property type="entry name" value="DNase I-like"/>
    <property type="match status" value="1"/>
</dbReference>
<evidence type="ECO:0000313" key="3">
    <source>
        <dbReference type="Proteomes" id="UP001153076"/>
    </source>
</evidence>
<dbReference type="Proteomes" id="UP001153076">
    <property type="component" value="Unassembled WGS sequence"/>
</dbReference>
<feature type="region of interest" description="Disordered" evidence="1">
    <location>
        <begin position="1"/>
        <end position="58"/>
    </location>
</feature>
<reference evidence="2" key="1">
    <citation type="submission" date="2022-04" db="EMBL/GenBank/DDBJ databases">
        <title>Carnegiea gigantea Genome sequencing and assembly v2.</title>
        <authorList>
            <person name="Copetti D."/>
            <person name="Sanderson M.J."/>
            <person name="Burquez A."/>
            <person name="Wojciechowski M.F."/>
        </authorList>
    </citation>
    <scope>NUCLEOTIDE SEQUENCE</scope>
    <source>
        <strain evidence="2">SGP5-SGP5p</strain>
        <tissue evidence="2">Aerial part</tissue>
    </source>
</reference>
<comment type="caution">
    <text evidence="2">The sequence shown here is derived from an EMBL/GenBank/DDBJ whole genome shotgun (WGS) entry which is preliminary data.</text>
</comment>
<name>A0A9Q1GUW9_9CARY</name>
<evidence type="ECO:0000256" key="1">
    <source>
        <dbReference type="SAM" id="MobiDB-lite"/>
    </source>
</evidence>
<gene>
    <name evidence="2" type="ORF">Cgig2_010627</name>
</gene>